<comment type="caution">
    <text evidence="1">The sequence shown here is derived from an EMBL/GenBank/DDBJ whole genome shotgun (WGS) entry which is preliminary data.</text>
</comment>
<name>A0A7J7LYD4_9MAGN</name>
<dbReference type="PANTHER" id="PTHR13109:SF7">
    <property type="entry name" value="NEUROCHONDRIN"/>
    <property type="match status" value="1"/>
</dbReference>
<reference evidence="1 2" key="1">
    <citation type="journal article" date="2020" name="IScience">
        <title>Genome Sequencing of the Endangered Kingdonia uniflora (Circaeasteraceae, Ranunculales) Reveals Potential Mechanisms of Evolutionary Specialization.</title>
        <authorList>
            <person name="Sun Y."/>
            <person name="Deng T."/>
            <person name="Zhang A."/>
            <person name="Moore M.J."/>
            <person name="Landis J.B."/>
            <person name="Lin N."/>
            <person name="Zhang H."/>
            <person name="Zhang X."/>
            <person name="Huang J."/>
            <person name="Zhang X."/>
            <person name="Sun H."/>
            <person name="Wang H."/>
        </authorList>
    </citation>
    <scope>NUCLEOTIDE SEQUENCE [LARGE SCALE GENOMIC DNA]</scope>
    <source>
        <strain evidence="1">TB1705</strain>
        <tissue evidence="1">Leaf</tissue>
    </source>
</reference>
<dbReference type="Proteomes" id="UP000541444">
    <property type="component" value="Unassembled WGS sequence"/>
</dbReference>
<sequence>MGSQEPTISLDDCLKLLRGERDEQRLAGLLLATKLCKGDDHDSIIRIYDAVGATFLNRLFNTGMGRINIGTKEGGNQEAYLQLSVTVLAAICRVPEIASTKDMVDKVPLVLEILSKGFGPSIFDECYEFLLLVSSASKDGVSTLYKSGGLHVLASLMSSLGDGSQSLELTMRLVQLILSEISLDLVNNEYSSQLSHIVAVISKQFALLHNALKFEVLRLLSSILSSSYAVPLHDALRLIPNDYWATYIRVGVVEILQNRVASTDRLQALVLAESMITIKGEGWLIDPKTFPDEKSSSPVDRCLLLVLESSRVEVAVLLNELAYLRDKALKSSSTLDETKHLKQRDLGIAYSLIEKIIKLVSNVIEDEENPISESTSMKIISGLNETVDVVLEFLQDAKDHGQWKGDDLLASVRITGRYILSYAVRYLAEAPLASKKKVQGLLDYIFSIRGEDESSPFYSICFFLPYLSQITKEIEGCRTLASFDGHKVNQKSEIDPPRRGYGYHHVGMMGLNGGGGGRSYSSIARDLAVVICLVNMIHLNHVAVEDSSTIFLACDTILNFLLKQAEIQVQLNGLDFVHLLSALADCTADLHDPSFIMTASSICSLIFESTSEKALLTHPDFNLKTLNSLSNLISRSLKTDLQGGMLDDTNADEDLHHIVTAGCARWSRRFPILIKGLES</sequence>
<dbReference type="InterPro" id="IPR008709">
    <property type="entry name" value="Neurochondrin"/>
</dbReference>
<gene>
    <name evidence="1" type="ORF">GIB67_031614</name>
</gene>
<dbReference type="OrthoDB" id="8962942at2759"/>
<keyword evidence="2" id="KW-1185">Reference proteome</keyword>
<dbReference type="PANTHER" id="PTHR13109">
    <property type="entry name" value="NEUROCHONDRIN"/>
    <property type="match status" value="1"/>
</dbReference>
<evidence type="ECO:0000313" key="1">
    <source>
        <dbReference type="EMBL" id="KAF6147623.1"/>
    </source>
</evidence>
<dbReference type="Pfam" id="PF05536">
    <property type="entry name" value="Neurochondrin"/>
    <property type="match status" value="1"/>
</dbReference>
<evidence type="ECO:0008006" key="3">
    <source>
        <dbReference type="Google" id="ProtNLM"/>
    </source>
</evidence>
<dbReference type="EMBL" id="JACGCM010001886">
    <property type="protein sequence ID" value="KAF6147623.1"/>
    <property type="molecule type" value="Genomic_DNA"/>
</dbReference>
<dbReference type="SUPFAM" id="SSF48371">
    <property type="entry name" value="ARM repeat"/>
    <property type="match status" value="1"/>
</dbReference>
<organism evidence="1 2">
    <name type="scientific">Kingdonia uniflora</name>
    <dbReference type="NCBI Taxonomy" id="39325"/>
    <lineage>
        <taxon>Eukaryota</taxon>
        <taxon>Viridiplantae</taxon>
        <taxon>Streptophyta</taxon>
        <taxon>Embryophyta</taxon>
        <taxon>Tracheophyta</taxon>
        <taxon>Spermatophyta</taxon>
        <taxon>Magnoliopsida</taxon>
        <taxon>Ranunculales</taxon>
        <taxon>Circaeasteraceae</taxon>
        <taxon>Kingdonia</taxon>
    </lineage>
</organism>
<evidence type="ECO:0000313" key="2">
    <source>
        <dbReference type="Proteomes" id="UP000541444"/>
    </source>
</evidence>
<dbReference type="InterPro" id="IPR016024">
    <property type="entry name" value="ARM-type_fold"/>
</dbReference>
<proteinExistence type="predicted"/>
<dbReference type="AlphaFoldDB" id="A0A7J7LYD4"/>
<protein>
    <recommendedName>
        <fullName evidence="3">Neurochondrin</fullName>
    </recommendedName>
</protein>
<accession>A0A7J7LYD4</accession>